<evidence type="ECO:0000313" key="2">
    <source>
        <dbReference type="EMBL" id="CAB3810354.1"/>
    </source>
</evidence>
<feature type="region of interest" description="Disordered" evidence="1">
    <location>
        <begin position="642"/>
        <end position="661"/>
    </location>
</feature>
<protein>
    <submittedName>
        <fullName evidence="2">Uncharacterized protein</fullName>
    </submittedName>
</protein>
<dbReference type="EMBL" id="CADIKK010000110">
    <property type="protein sequence ID" value="CAB3810354.1"/>
    <property type="molecule type" value="Genomic_DNA"/>
</dbReference>
<keyword evidence="3" id="KW-1185">Reference proteome</keyword>
<gene>
    <name evidence="2" type="ORF">LMG28614_07256</name>
</gene>
<accession>A0A6S7DJ62</accession>
<organism evidence="2 3">
    <name type="scientific">Paraburkholderia ultramafica</name>
    <dbReference type="NCBI Taxonomy" id="1544867"/>
    <lineage>
        <taxon>Bacteria</taxon>
        <taxon>Pseudomonadati</taxon>
        <taxon>Pseudomonadota</taxon>
        <taxon>Betaproteobacteria</taxon>
        <taxon>Burkholderiales</taxon>
        <taxon>Burkholderiaceae</taxon>
        <taxon>Paraburkholderia</taxon>
    </lineage>
</organism>
<proteinExistence type="predicted"/>
<evidence type="ECO:0000256" key="1">
    <source>
        <dbReference type="SAM" id="MobiDB-lite"/>
    </source>
</evidence>
<feature type="compositionally biased region" description="Acidic residues" evidence="1">
    <location>
        <begin position="652"/>
        <end position="661"/>
    </location>
</feature>
<sequence>MTKSFPLRFGDQGQYELSKESFDHIVAGETTIRPVVTPTGKYQETVLSGGLHTYAGWKKFLALHPKVVHLMEFRLGVHDAWWFARELQNGCITLKIPRRLFTKGAAGITQQPDNYYKSGYLWKTLFPVTFTEDDIIDVIDEALKNLDRELSDSITAEKPDGVLYGYARLTDPLKAMLIRVQMRGNRIMSAFPAWDQPWTGNNGKAYSHFHSISFLLAESTVDIADFRPEYGPVFQGDRFDRDALLASTPQFIKSRRNRSLATPVDARNAARSQTLGAVAIRATPADLDAIDRYLADYPCAKDPFAVQRDMYMHLIDELDRWPELFNAAQFTENVGECLYVLSACDGMFNTRRAVDAAIRFLGQALVHTGGLNTLMFKALIGDMITMAIGHADKTALRDVLAALAASPCRAALYTEFDLFPFYPFRKAGEPEPPEGQESPTLQFNVDHLLEFIAFNLGENYLIAFSKEQRLTFARDTLDHGNQWRLARDLMSKFAERDFDFFMPYVLDLDDLTDQVPPTEQDLLTIFRDYGRMMVMMRQRVVMEDPAAYKAKLEDLEKGTDAYDALYRQKHKRDYVLTMHQVMLAKAMKYADKVGYAKLKATCAEALVRLPKEHVPPPRRVPDYIAIYRKDEWGQMMLVPDGDDAADSTATVLDDDEDGSGD</sequence>
<evidence type="ECO:0000313" key="3">
    <source>
        <dbReference type="Proteomes" id="UP000494365"/>
    </source>
</evidence>
<dbReference type="AlphaFoldDB" id="A0A6S7DJ62"/>
<reference evidence="2 3" key="1">
    <citation type="submission" date="2020-04" db="EMBL/GenBank/DDBJ databases">
        <authorList>
            <person name="De Canck E."/>
        </authorList>
    </citation>
    <scope>NUCLEOTIDE SEQUENCE [LARGE SCALE GENOMIC DNA]</scope>
    <source>
        <strain evidence="2 3">LMG 28614</strain>
    </source>
</reference>
<dbReference type="RefSeq" id="WP_175154043.1">
    <property type="nucleotide sequence ID" value="NZ_CADIKK010000110.1"/>
</dbReference>
<name>A0A6S7DJ62_9BURK</name>
<dbReference type="Proteomes" id="UP000494365">
    <property type="component" value="Unassembled WGS sequence"/>
</dbReference>